<evidence type="ECO:0000256" key="7">
    <source>
        <dbReference type="ARBA" id="ARBA00022833"/>
    </source>
</evidence>
<evidence type="ECO:0000256" key="4">
    <source>
        <dbReference type="ARBA" id="ARBA00022679"/>
    </source>
</evidence>
<comment type="subcellular location">
    <subcellularLocation>
        <location evidence="1">Chromosome</location>
    </subcellularLocation>
</comment>
<dbReference type="EMBL" id="MU790591">
    <property type="protein sequence ID" value="KAJ3997135.1"/>
    <property type="molecule type" value="Genomic_DNA"/>
</dbReference>
<keyword evidence="5" id="KW-0949">S-adenosyl-L-methionine</keyword>
<feature type="domain" description="SET" evidence="9">
    <location>
        <begin position="262"/>
        <end position="416"/>
    </location>
</feature>
<dbReference type="PANTHER" id="PTHR46223">
    <property type="entry name" value="HISTONE-LYSINE N-METHYLTRANSFERASE SUV39H"/>
    <property type="match status" value="1"/>
</dbReference>
<evidence type="ECO:0000259" key="9">
    <source>
        <dbReference type="PROSITE" id="PS50280"/>
    </source>
</evidence>
<feature type="region of interest" description="Disordered" evidence="8">
    <location>
        <begin position="332"/>
        <end position="356"/>
    </location>
</feature>
<evidence type="ECO:0000256" key="5">
    <source>
        <dbReference type="ARBA" id="ARBA00022691"/>
    </source>
</evidence>
<dbReference type="SUPFAM" id="SSF82199">
    <property type="entry name" value="SET domain"/>
    <property type="match status" value="1"/>
</dbReference>
<proteinExistence type="predicted"/>
<dbReference type="InterPro" id="IPR007728">
    <property type="entry name" value="Pre-SET_dom"/>
</dbReference>
<dbReference type="PANTHER" id="PTHR46223:SF3">
    <property type="entry name" value="HISTONE-LYSINE N-METHYLTRANSFERASE SET-23"/>
    <property type="match status" value="1"/>
</dbReference>
<evidence type="ECO:0008006" key="13">
    <source>
        <dbReference type="Google" id="ProtNLM"/>
    </source>
</evidence>
<evidence type="ECO:0000256" key="2">
    <source>
        <dbReference type="ARBA" id="ARBA00022454"/>
    </source>
</evidence>
<dbReference type="Pfam" id="PF05033">
    <property type="entry name" value="Pre-SET"/>
    <property type="match status" value="1"/>
</dbReference>
<feature type="compositionally biased region" description="Basic residues" evidence="8">
    <location>
        <begin position="346"/>
        <end position="356"/>
    </location>
</feature>
<dbReference type="Gene3D" id="2.170.270.10">
    <property type="entry name" value="SET domain"/>
    <property type="match status" value="1"/>
</dbReference>
<gene>
    <name evidence="11" type="ORF">F5050DRAFT_1479922</name>
</gene>
<keyword evidence="3" id="KW-0489">Methyltransferase</keyword>
<feature type="region of interest" description="Disordered" evidence="8">
    <location>
        <begin position="1"/>
        <end position="23"/>
    </location>
</feature>
<feature type="compositionally biased region" description="Pro residues" evidence="8">
    <location>
        <begin position="43"/>
        <end position="54"/>
    </location>
</feature>
<protein>
    <recommendedName>
        <fullName evidence="13">SET domain-containing protein</fullName>
    </recommendedName>
</protein>
<reference evidence="11" key="1">
    <citation type="submission" date="2022-08" db="EMBL/GenBank/DDBJ databases">
        <authorList>
            <consortium name="DOE Joint Genome Institute"/>
            <person name="Min B."/>
            <person name="Riley R."/>
            <person name="Sierra-Patev S."/>
            <person name="Naranjo-Ortiz M."/>
            <person name="Looney B."/>
            <person name="Konkel Z."/>
            <person name="Slot J.C."/>
            <person name="Sakamoto Y."/>
            <person name="Steenwyk J.L."/>
            <person name="Rokas A."/>
            <person name="Carro J."/>
            <person name="Camarero S."/>
            <person name="Ferreira P."/>
            <person name="Molpeceres G."/>
            <person name="Ruiz-Duenas F.J."/>
            <person name="Serrano A."/>
            <person name="Henrissat B."/>
            <person name="Drula E."/>
            <person name="Hughes K.W."/>
            <person name="Mata J.L."/>
            <person name="Ishikawa N.K."/>
            <person name="Vargas-Isla R."/>
            <person name="Ushijima S."/>
            <person name="Smith C.A."/>
            <person name="Ahrendt S."/>
            <person name="Andreopoulos W."/>
            <person name="He G."/>
            <person name="Labutti K."/>
            <person name="Lipzen A."/>
            <person name="Ng V."/>
            <person name="Sandor L."/>
            <person name="Barry K."/>
            <person name="Martinez A.T."/>
            <person name="Xiao Y."/>
            <person name="Gibbons J.G."/>
            <person name="Terashima K."/>
            <person name="Hibbett D.S."/>
            <person name="Grigoriev I.V."/>
        </authorList>
    </citation>
    <scope>NUCLEOTIDE SEQUENCE</scope>
    <source>
        <strain evidence="11">TFB10827</strain>
    </source>
</reference>
<dbReference type="InterPro" id="IPR046341">
    <property type="entry name" value="SET_dom_sf"/>
</dbReference>
<evidence type="ECO:0000256" key="1">
    <source>
        <dbReference type="ARBA" id="ARBA00004286"/>
    </source>
</evidence>
<dbReference type="InterPro" id="IPR001214">
    <property type="entry name" value="SET_dom"/>
</dbReference>
<keyword evidence="12" id="KW-1185">Reference proteome</keyword>
<sequence>MMTKTTQASSHPSTTLISTMTRVPTMSKNKNNWEIQGMILDSPPLPSSPLPSSPLPSSLPLTPHPPTLANFPILTWSYTRSLLRSTPPPHHYSSLTLTHTMHDYINSYNPQMRSYPQMTLVYSSMIQENTSRDEPLAPPIVIVPDSITTTGTATTTTPTPTTPPWEFYYTNEMLLGRSVPPPSRANLTGCNCLLGQCHLNKSHCTCYLNQQSFTSPYGITGFMYHPTTHSLKSNGLPVFECNSLCGCDERCLNRVVGRGRKIPIMIQKTRRKGWGVFACCFIPKGTFIGIYSGELLGHEESEERAIKYDEFGRTYLFDIDWWYINQQLDSNQQPKTQTQNTNTSHSHSHSHSRRPSKYTVDAYHAGNFTRFLNHSCDPNSALTPVYIDIDDIERPLLTVFSKRAIEPGEEITFSYSGDPDFDDEDEGEEGEGEEGEEGEGEGEGGEEGEEKGKGKSKSKKGDARVHVDCECGAKNCKGTIWRLE</sequence>
<evidence type="ECO:0000256" key="8">
    <source>
        <dbReference type="SAM" id="MobiDB-lite"/>
    </source>
</evidence>
<accession>A0ABQ8QFB5</accession>
<feature type="domain" description="Post-SET" evidence="10">
    <location>
        <begin position="465"/>
        <end position="481"/>
    </location>
</feature>
<dbReference type="InterPro" id="IPR050973">
    <property type="entry name" value="H3K9_Histone-Lys_N-MTase"/>
</dbReference>
<dbReference type="PROSITE" id="PS50868">
    <property type="entry name" value="POST_SET"/>
    <property type="match status" value="1"/>
</dbReference>
<comment type="caution">
    <text evidence="11">The sequence shown here is derived from an EMBL/GenBank/DDBJ whole genome shotgun (WGS) entry which is preliminary data.</text>
</comment>
<name>A0ABQ8QFB5_9AGAR</name>
<feature type="region of interest" description="Disordered" evidence="8">
    <location>
        <begin position="38"/>
        <end position="58"/>
    </location>
</feature>
<keyword evidence="4" id="KW-0808">Transferase</keyword>
<keyword evidence="6" id="KW-0479">Metal-binding</keyword>
<evidence type="ECO:0000313" key="11">
    <source>
        <dbReference type="EMBL" id="KAJ3997135.1"/>
    </source>
</evidence>
<dbReference type="SMART" id="SM00317">
    <property type="entry name" value="SET"/>
    <property type="match status" value="1"/>
</dbReference>
<evidence type="ECO:0000259" key="10">
    <source>
        <dbReference type="PROSITE" id="PS50868"/>
    </source>
</evidence>
<evidence type="ECO:0000313" key="12">
    <source>
        <dbReference type="Proteomes" id="UP001163828"/>
    </source>
</evidence>
<evidence type="ECO:0000256" key="6">
    <source>
        <dbReference type="ARBA" id="ARBA00022723"/>
    </source>
</evidence>
<feature type="compositionally biased region" description="Low complexity" evidence="8">
    <location>
        <begin position="332"/>
        <end position="345"/>
    </location>
</feature>
<dbReference type="SMART" id="SM00468">
    <property type="entry name" value="PreSET"/>
    <property type="match status" value="1"/>
</dbReference>
<keyword evidence="2" id="KW-0158">Chromosome</keyword>
<evidence type="ECO:0000256" key="3">
    <source>
        <dbReference type="ARBA" id="ARBA00022603"/>
    </source>
</evidence>
<feature type="region of interest" description="Disordered" evidence="8">
    <location>
        <begin position="410"/>
        <end position="465"/>
    </location>
</feature>
<organism evidence="11 12">
    <name type="scientific">Lentinula boryana</name>
    <dbReference type="NCBI Taxonomy" id="40481"/>
    <lineage>
        <taxon>Eukaryota</taxon>
        <taxon>Fungi</taxon>
        <taxon>Dikarya</taxon>
        <taxon>Basidiomycota</taxon>
        <taxon>Agaricomycotina</taxon>
        <taxon>Agaricomycetes</taxon>
        <taxon>Agaricomycetidae</taxon>
        <taxon>Agaricales</taxon>
        <taxon>Marasmiineae</taxon>
        <taxon>Omphalotaceae</taxon>
        <taxon>Lentinula</taxon>
    </lineage>
</organism>
<feature type="compositionally biased region" description="Acidic residues" evidence="8">
    <location>
        <begin position="419"/>
        <end position="449"/>
    </location>
</feature>
<keyword evidence="7" id="KW-0862">Zinc</keyword>
<dbReference type="Proteomes" id="UP001163828">
    <property type="component" value="Unassembled WGS sequence"/>
</dbReference>
<dbReference type="Pfam" id="PF00856">
    <property type="entry name" value="SET"/>
    <property type="match status" value="1"/>
</dbReference>
<dbReference type="InterPro" id="IPR003616">
    <property type="entry name" value="Post-SET_dom"/>
</dbReference>
<dbReference type="PROSITE" id="PS50280">
    <property type="entry name" value="SET"/>
    <property type="match status" value="1"/>
</dbReference>